<dbReference type="Proteomes" id="UP000295674">
    <property type="component" value="Unassembled WGS sequence"/>
</dbReference>
<accession>A0A4R4V7Q1</accession>
<protein>
    <submittedName>
        <fullName evidence="1">Uncharacterized protein</fullName>
    </submittedName>
</protein>
<evidence type="ECO:0000313" key="2">
    <source>
        <dbReference type="Proteomes" id="UP000295674"/>
    </source>
</evidence>
<keyword evidence="2" id="KW-1185">Reference proteome</keyword>
<evidence type="ECO:0000313" key="1">
    <source>
        <dbReference type="EMBL" id="TDC99376.1"/>
    </source>
</evidence>
<proteinExistence type="predicted"/>
<dbReference type="EMBL" id="SMKS01000099">
    <property type="protein sequence ID" value="TDC99376.1"/>
    <property type="molecule type" value="Genomic_DNA"/>
</dbReference>
<comment type="caution">
    <text evidence="1">The sequence shown here is derived from an EMBL/GenBank/DDBJ whole genome shotgun (WGS) entry which is preliminary data.</text>
</comment>
<name>A0A4R4V7Q1_9PSEU</name>
<organism evidence="1 2">
    <name type="scientific">Saccharopolyspora terrae</name>
    <dbReference type="NCBI Taxonomy" id="2530384"/>
    <lineage>
        <taxon>Bacteria</taxon>
        <taxon>Bacillati</taxon>
        <taxon>Actinomycetota</taxon>
        <taxon>Actinomycetes</taxon>
        <taxon>Pseudonocardiales</taxon>
        <taxon>Pseudonocardiaceae</taxon>
        <taxon>Saccharopolyspora</taxon>
    </lineage>
</organism>
<gene>
    <name evidence="1" type="ORF">E1181_29580</name>
</gene>
<dbReference type="OrthoDB" id="4190732at2"/>
<reference evidence="1 2" key="1">
    <citation type="submission" date="2019-03" db="EMBL/GenBank/DDBJ databases">
        <title>Draft genome sequences of novel Actinobacteria.</title>
        <authorList>
            <person name="Sahin N."/>
            <person name="Ay H."/>
            <person name="Saygin H."/>
        </authorList>
    </citation>
    <scope>NUCLEOTIDE SEQUENCE [LARGE SCALE GENOMIC DNA]</scope>
    <source>
        <strain evidence="1 2">16K309</strain>
    </source>
</reference>
<dbReference type="AlphaFoldDB" id="A0A4R4V7Q1"/>
<sequence>MLNVAAAGAKIGVRGLGADEMVSLRDDWPTAVRVDVVRTSSLDPVGGEATNDAFAFALVRSKAAWWS</sequence>
<dbReference type="RefSeq" id="WP_132679702.1">
    <property type="nucleotide sequence ID" value="NZ_SMKS01000099.1"/>
</dbReference>